<dbReference type="NCBIfam" id="TIGR00801">
    <property type="entry name" value="ncs2"/>
    <property type="match status" value="1"/>
</dbReference>
<comment type="subcellular location">
    <subcellularLocation>
        <location evidence="1">Cell membrane</location>
        <topology evidence="1">Multi-pass membrane protein</topology>
    </subcellularLocation>
</comment>
<feature type="transmembrane region" description="Helical" evidence="9">
    <location>
        <begin position="366"/>
        <end position="388"/>
    </location>
</feature>
<feature type="transmembrane region" description="Helical" evidence="9">
    <location>
        <begin position="334"/>
        <end position="354"/>
    </location>
</feature>
<feature type="transmembrane region" description="Helical" evidence="9">
    <location>
        <begin position="131"/>
        <end position="157"/>
    </location>
</feature>
<evidence type="ECO:0000256" key="2">
    <source>
        <dbReference type="ARBA" id="ARBA00008821"/>
    </source>
</evidence>
<dbReference type="PANTHER" id="PTHR42810:SF4">
    <property type="entry name" value="URIC ACID TRANSPORTER UACT"/>
    <property type="match status" value="1"/>
</dbReference>
<dbReference type="EMBL" id="PEBW01000002">
    <property type="protein sequence ID" value="PTQ52440.1"/>
    <property type="molecule type" value="Genomic_DNA"/>
</dbReference>
<dbReference type="PROSITE" id="PS01116">
    <property type="entry name" value="XANTH_URACIL_PERMASE"/>
    <property type="match status" value="1"/>
</dbReference>
<feature type="region of interest" description="Disordered" evidence="8">
    <location>
        <begin position="469"/>
        <end position="502"/>
    </location>
</feature>
<dbReference type="InterPro" id="IPR006043">
    <property type="entry name" value="NCS2"/>
</dbReference>
<evidence type="ECO:0000256" key="6">
    <source>
        <dbReference type="ARBA" id="ARBA00022989"/>
    </source>
</evidence>
<keyword evidence="4" id="KW-1003">Cell membrane</keyword>
<feature type="transmembrane region" description="Helical" evidence="9">
    <location>
        <begin position="96"/>
        <end position="119"/>
    </location>
</feature>
<dbReference type="GO" id="GO:0042907">
    <property type="term" value="F:xanthine transmembrane transporter activity"/>
    <property type="evidence" value="ECO:0007669"/>
    <property type="project" value="TreeGrafter"/>
</dbReference>
<evidence type="ECO:0000256" key="1">
    <source>
        <dbReference type="ARBA" id="ARBA00004651"/>
    </source>
</evidence>
<feature type="transmembrane region" description="Helical" evidence="9">
    <location>
        <begin position="192"/>
        <end position="211"/>
    </location>
</feature>
<dbReference type="Proteomes" id="UP000244016">
    <property type="component" value="Unassembled WGS sequence"/>
</dbReference>
<evidence type="ECO:0000313" key="10">
    <source>
        <dbReference type="EMBL" id="PTQ52440.1"/>
    </source>
</evidence>
<keyword evidence="5 9" id="KW-0812">Transmembrane</keyword>
<feature type="transmembrane region" description="Helical" evidence="9">
    <location>
        <begin position="169"/>
        <end position="185"/>
    </location>
</feature>
<dbReference type="GO" id="GO:0005886">
    <property type="term" value="C:plasma membrane"/>
    <property type="evidence" value="ECO:0007669"/>
    <property type="project" value="UniProtKB-SubCell"/>
</dbReference>
<reference evidence="10 11" key="1">
    <citation type="submission" date="2017-08" db="EMBL/GenBank/DDBJ databases">
        <title>Burning lignite coal seam in the remote Altai Mountains harbors a hydrogen-driven thermophilic microbial community.</title>
        <authorList>
            <person name="Kadnikov V.V."/>
            <person name="Mardanov A.V."/>
            <person name="Ivasenko D."/>
            <person name="Beletsky A.V."/>
            <person name="Karnachuk O.V."/>
            <person name="Ravin N.V."/>
        </authorList>
    </citation>
    <scope>NUCLEOTIDE SEQUENCE [LARGE SCALE GENOMIC DNA]</scope>
    <source>
        <strain evidence="10">AL31</strain>
    </source>
</reference>
<dbReference type="Pfam" id="PF00860">
    <property type="entry name" value="Xan_ur_permease"/>
    <property type="match status" value="1"/>
</dbReference>
<evidence type="ECO:0000313" key="11">
    <source>
        <dbReference type="Proteomes" id="UP000244016"/>
    </source>
</evidence>
<feature type="transmembrane region" description="Helical" evidence="9">
    <location>
        <begin position="430"/>
        <end position="449"/>
    </location>
</feature>
<dbReference type="AlphaFoldDB" id="A0A2T5G8C3"/>
<evidence type="ECO:0000256" key="9">
    <source>
        <dbReference type="SAM" id="Phobius"/>
    </source>
</evidence>
<sequence>MVRSEDRPTPVGIRPLYDVEETPPFLRLLPLSLQHVFAMFGATVLVPILTGLDVQAALLASGLGTILFLLVTRGQIPNYLGSSFAFIGPILTVTHAAGVGAALLGAFLSGVLYLVFAWLVHRAGTRWLDAVLPPVLVGSIVAVIGLALSGVAVSWALTDPLQPQGGNSLAAAEVALVTVAIVLFVNLYGRGLLGVLPVLTGVVLGTGYAYLRHPDWFTAGPDGGFVGKVAQAAWFLTPAEFFSRHAHTLEVARAALTPEAWLFALTIAPIAFVTLAEHIGHLLVTERVIGRPLVPLLPRSLLGDGLAVMLAAWIGGPPSTTYGENIGVLAVSRVYSRAVLFGAAVLAALLAFVEKLGAALLAIPKPVLGGVMIVLFGVIAAQGLRMFVEYGVDLAHRRNMLLVAVVLVTGIGGFRLDLAGTFPGGVPFSLTVDNIALATLLGIFLHLVLPERAVAYGRTTLTLAAQAAGGHASGRAEGPHGEDPRAALPPHHGGEDGSPSRT</sequence>
<name>A0A2T5G8C3_9BACL</name>
<keyword evidence="3" id="KW-0813">Transport</keyword>
<feature type="transmembrane region" description="Helical" evidence="9">
    <location>
        <begin position="260"/>
        <end position="284"/>
    </location>
</feature>
<proteinExistence type="inferred from homology"/>
<accession>A0A2T5G8C3</accession>
<organism evidence="10 11">
    <name type="scientific">Brockia lithotrophica</name>
    <dbReference type="NCBI Taxonomy" id="933949"/>
    <lineage>
        <taxon>Bacteria</taxon>
        <taxon>Bacillati</taxon>
        <taxon>Bacillota</taxon>
        <taxon>Bacilli</taxon>
        <taxon>Bacillales</taxon>
        <taxon>Bacillales Family X. Incertae Sedis</taxon>
        <taxon>Brockia</taxon>
    </lineage>
</organism>
<comment type="caution">
    <text evidence="10">The sequence shown here is derived from an EMBL/GenBank/DDBJ whole genome shotgun (WGS) entry which is preliminary data.</text>
</comment>
<dbReference type="InterPro" id="IPR006042">
    <property type="entry name" value="Xan_ur_permease"/>
</dbReference>
<gene>
    <name evidence="10" type="ORF">BLITH_0619</name>
</gene>
<dbReference type="PANTHER" id="PTHR42810">
    <property type="entry name" value="PURINE PERMEASE C1399.01C-RELATED"/>
    <property type="match status" value="1"/>
</dbReference>
<feature type="transmembrane region" description="Helical" evidence="9">
    <location>
        <begin position="400"/>
        <end position="418"/>
    </location>
</feature>
<feature type="transmembrane region" description="Helical" evidence="9">
    <location>
        <begin position="28"/>
        <end position="49"/>
    </location>
</feature>
<evidence type="ECO:0000256" key="7">
    <source>
        <dbReference type="ARBA" id="ARBA00023136"/>
    </source>
</evidence>
<keyword evidence="6 9" id="KW-1133">Transmembrane helix</keyword>
<keyword evidence="7 9" id="KW-0472">Membrane</keyword>
<feature type="transmembrane region" description="Helical" evidence="9">
    <location>
        <begin position="56"/>
        <end position="76"/>
    </location>
</feature>
<evidence type="ECO:0000256" key="4">
    <source>
        <dbReference type="ARBA" id="ARBA00022475"/>
    </source>
</evidence>
<evidence type="ECO:0000256" key="3">
    <source>
        <dbReference type="ARBA" id="ARBA00022448"/>
    </source>
</evidence>
<evidence type="ECO:0000256" key="5">
    <source>
        <dbReference type="ARBA" id="ARBA00022692"/>
    </source>
</evidence>
<protein>
    <submittedName>
        <fullName evidence="10">Uracil permease</fullName>
    </submittedName>
</protein>
<comment type="similarity">
    <text evidence="2">Belongs to the nucleobase:cation symporter-2 (NCS2) (TC 2.A.40) family.</text>
</comment>
<evidence type="ECO:0000256" key="8">
    <source>
        <dbReference type="SAM" id="MobiDB-lite"/>
    </source>
</evidence>